<evidence type="ECO:0000313" key="1">
    <source>
        <dbReference type="EMBL" id="ARI80266.1"/>
    </source>
</evidence>
<reference evidence="1 2" key="1">
    <citation type="journal article" date="2018" name="Harmful Algae">
        <title>The highly heterogeneous methylated genomes and diverse restriction-modification systems of bloom-forming Microcystis.</title>
        <authorList>
            <person name="Zhao L."/>
            <person name="Song Y."/>
            <person name="Li L."/>
            <person name="Gan N."/>
            <person name="Brand J.J."/>
            <person name="Song L."/>
        </authorList>
    </citation>
    <scope>NUCLEOTIDE SEQUENCE [LARGE SCALE GENOMIC DNA]</scope>
    <source>
        <strain evidence="1 2">PCC 7806SL</strain>
    </source>
</reference>
<dbReference type="AlphaFoldDB" id="A0AB33BVK8"/>
<name>A0AB33BVK8_MICA7</name>
<dbReference type="Proteomes" id="UP000192439">
    <property type="component" value="Chromosome"/>
</dbReference>
<dbReference type="EMBL" id="CP020771">
    <property type="protein sequence ID" value="ARI80266.1"/>
    <property type="molecule type" value="Genomic_DNA"/>
</dbReference>
<sequence>MLSASITPAILNHLTPLLPGVFLLAKLVKFLPSSTRKFSLIVWVISAVIEEFYPTN</sequence>
<keyword evidence="2" id="KW-1185">Reference proteome</keyword>
<proteinExistence type="predicted"/>
<accession>A0AB33BVK8</accession>
<organism evidence="1 2">
    <name type="scientific">Microcystis aeruginosa PCC 7806SL</name>
    <dbReference type="NCBI Taxonomy" id="1903187"/>
    <lineage>
        <taxon>Bacteria</taxon>
        <taxon>Bacillati</taxon>
        <taxon>Cyanobacteriota</taxon>
        <taxon>Cyanophyceae</taxon>
        <taxon>Oscillatoriophycideae</taxon>
        <taxon>Chroococcales</taxon>
        <taxon>Microcystaceae</taxon>
        <taxon>Microcystis</taxon>
    </lineage>
</organism>
<gene>
    <name evidence="1" type="ORF">BH695_0985</name>
</gene>
<protein>
    <submittedName>
        <fullName evidence="1">Uncharacterized protein</fullName>
    </submittedName>
</protein>
<evidence type="ECO:0000313" key="2">
    <source>
        <dbReference type="Proteomes" id="UP000192439"/>
    </source>
</evidence>